<keyword evidence="3" id="KW-1185">Reference proteome</keyword>
<comment type="caution">
    <text evidence="2">The sequence shown here is derived from an EMBL/GenBank/DDBJ whole genome shotgun (WGS) entry which is preliminary data.</text>
</comment>
<evidence type="ECO:0000313" key="3">
    <source>
        <dbReference type="Proteomes" id="UP000554520"/>
    </source>
</evidence>
<accession>A0A839UD44</accession>
<sequence length="210" mass="23217">MSDASPGNIDQYSGNTIDPEINRSAGGKTDVNSSYQKIPVVIICQIDQAAEIASGLVPHLQKRQSIHGAGDPTYSYLDLNSSAETRFSTVSNCQQRDWAAPATDMPRQFSLFSMSSTEASICLAIHNRSSTYMVLKREISIDEWEALNRLSQGETIRRIDGRAVQRLTEIGALRSRGGEIKLSYAAMQLLIERSARICRARNGDSKTWCN</sequence>
<evidence type="ECO:0000256" key="1">
    <source>
        <dbReference type="SAM" id="MobiDB-lite"/>
    </source>
</evidence>
<reference evidence="2 3" key="1">
    <citation type="submission" date="2020-08" db="EMBL/GenBank/DDBJ databases">
        <title>Genomic Encyclopedia of Type Strains, Phase III (KMG-III): the genomes of soil and plant-associated and newly described type strains.</title>
        <authorList>
            <person name="Whitman W."/>
        </authorList>
    </citation>
    <scope>NUCLEOTIDE SEQUENCE [LARGE SCALE GENOMIC DNA]</scope>
    <source>
        <strain evidence="2 3">CECT 7015</strain>
    </source>
</reference>
<feature type="region of interest" description="Disordered" evidence="1">
    <location>
        <begin position="1"/>
        <end position="29"/>
    </location>
</feature>
<dbReference type="Proteomes" id="UP000554520">
    <property type="component" value="Unassembled WGS sequence"/>
</dbReference>
<proteinExistence type="predicted"/>
<dbReference type="AlphaFoldDB" id="A0A839UD44"/>
<gene>
    <name evidence="2" type="ORF">FHS21_002734</name>
</gene>
<evidence type="ECO:0000313" key="2">
    <source>
        <dbReference type="EMBL" id="MBB3146319.1"/>
    </source>
</evidence>
<protein>
    <submittedName>
        <fullName evidence="2">Uncharacterized protein</fullName>
    </submittedName>
</protein>
<name>A0A839UD44_9HYPH</name>
<organism evidence="2 3">
    <name type="scientific">Phyllobacterium trifolii</name>
    <dbReference type="NCBI Taxonomy" id="300193"/>
    <lineage>
        <taxon>Bacteria</taxon>
        <taxon>Pseudomonadati</taxon>
        <taxon>Pseudomonadota</taxon>
        <taxon>Alphaproteobacteria</taxon>
        <taxon>Hyphomicrobiales</taxon>
        <taxon>Phyllobacteriaceae</taxon>
        <taxon>Phyllobacterium</taxon>
    </lineage>
</organism>
<dbReference type="EMBL" id="JACHXN010000007">
    <property type="protein sequence ID" value="MBB3146319.1"/>
    <property type="molecule type" value="Genomic_DNA"/>
</dbReference>
<dbReference type="RefSeq" id="WP_183662168.1">
    <property type="nucleotide sequence ID" value="NZ_JACHXN010000007.1"/>
</dbReference>